<evidence type="ECO:0000313" key="6">
    <source>
        <dbReference type="EMBL" id="RTQ33548.1"/>
    </source>
</evidence>
<comment type="caution">
    <text evidence="6">The sequence shown here is derived from an EMBL/GenBank/DDBJ whole genome shotgun (WGS) entry which is preliminary data.</text>
</comment>
<keyword evidence="3" id="KW-0732">Signal</keyword>
<evidence type="ECO:0000313" key="7">
    <source>
        <dbReference type="Proteomes" id="UP000267418"/>
    </source>
</evidence>
<evidence type="ECO:0000256" key="3">
    <source>
        <dbReference type="ARBA" id="ARBA00022729"/>
    </source>
</evidence>
<evidence type="ECO:0000256" key="4">
    <source>
        <dbReference type="ARBA" id="ARBA00022970"/>
    </source>
</evidence>
<dbReference type="InterPro" id="IPR028082">
    <property type="entry name" value="Peripla_BP_I"/>
</dbReference>
<dbReference type="Gene3D" id="3.40.50.2300">
    <property type="match status" value="2"/>
</dbReference>
<dbReference type="PANTHER" id="PTHR30483:SF6">
    <property type="entry name" value="PERIPLASMIC BINDING PROTEIN OF ABC TRANSPORTER FOR NATURAL AMINO ACIDS"/>
    <property type="match status" value="1"/>
</dbReference>
<proteinExistence type="inferred from homology"/>
<dbReference type="InterPro" id="IPR028081">
    <property type="entry name" value="Leu-bd"/>
</dbReference>
<keyword evidence="4" id="KW-0029">Amino-acid transport</keyword>
<organism evidence="6 7">
    <name type="scientific">Variovorax gossypii</name>
    <dbReference type="NCBI Taxonomy" id="1679495"/>
    <lineage>
        <taxon>Bacteria</taxon>
        <taxon>Pseudomonadati</taxon>
        <taxon>Pseudomonadota</taxon>
        <taxon>Betaproteobacteria</taxon>
        <taxon>Burkholderiales</taxon>
        <taxon>Comamonadaceae</taxon>
        <taxon>Variovorax</taxon>
    </lineage>
</organism>
<feature type="domain" description="Leucine-binding protein" evidence="5">
    <location>
        <begin position="61"/>
        <end position="395"/>
    </location>
</feature>
<dbReference type="EMBL" id="RXOE01000004">
    <property type="protein sequence ID" value="RTQ33548.1"/>
    <property type="molecule type" value="Genomic_DNA"/>
</dbReference>
<dbReference type="SUPFAM" id="SSF53822">
    <property type="entry name" value="Periplasmic binding protein-like I"/>
    <property type="match status" value="1"/>
</dbReference>
<evidence type="ECO:0000259" key="5">
    <source>
        <dbReference type="Pfam" id="PF13458"/>
    </source>
</evidence>
<accession>A0A431TIX8</accession>
<evidence type="ECO:0000256" key="1">
    <source>
        <dbReference type="ARBA" id="ARBA00010062"/>
    </source>
</evidence>
<dbReference type="InterPro" id="IPR000709">
    <property type="entry name" value="Leu_Ile_Val-bd"/>
</dbReference>
<comment type="similarity">
    <text evidence="1">Belongs to the leucine-binding protein family.</text>
</comment>
<dbReference type="AlphaFoldDB" id="A0A431TIX8"/>
<dbReference type="PANTHER" id="PTHR30483">
    <property type="entry name" value="LEUCINE-SPECIFIC-BINDING PROTEIN"/>
    <property type="match status" value="1"/>
</dbReference>
<sequence>MRRHARASRSRGGKGLRARGLRRLTLRRPLSFVTRNLLIHRIRSALLACALCTAALAASAQVKIGFIGTLSGPSAALGQDQYDGFMLAVEQRNGMLGGVPVAVVKEDDRQDPELGAQLVENLVQKDKVSFITGVTSSDVMMAMARPLARSGVLFVGSNAGPAPLAGRQCNNRFVFTSSQDEYQAGIVGRHAVDKGWWKTLFLAPDSPSGRDQLRGFRHFYSGEVVSELHARPGQADYSAELAKIRSVAPDAVVAFLPGQMGVDFIRQMNRSGLLGKVPLLTIGTVDGTTLPLLGDAALGALAGSVWGPDLPSPTNKAFVPAFERKYGRIPSQYAAQGFDAALLIDSALKETGGSVANRSDLRNALSRADFPSVRSGFKFLRNGFPVQDGHVFVVARDAQGRASLKRVATPLEANVDAYWNDCR</sequence>
<gene>
    <name evidence="6" type="ORF">EJP69_17040</name>
</gene>
<dbReference type="GO" id="GO:0006865">
    <property type="term" value="P:amino acid transport"/>
    <property type="evidence" value="ECO:0007669"/>
    <property type="project" value="UniProtKB-KW"/>
</dbReference>
<dbReference type="InterPro" id="IPR051010">
    <property type="entry name" value="BCAA_transport"/>
</dbReference>
<dbReference type="Proteomes" id="UP000267418">
    <property type="component" value="Unassembled WGS sequence"/>
</dbReference>
<dbReference type="OrthoDB" id="8522748at2"/>
<evidence type="ECO:0000256" key="2">
    <source>
        <dbReference type="ARBA" id="ARBA00022448"/>
    </source>
</evidence>
<keyword evidence="2" id="KW-0813">Transport</keyword>
<protein>
    <submittedName>
        <fullName evidence="6">ABC transporter substrate-binding protein</fullName>
    </submittedName>
</protein>
<dbReference type="Pfam" id="PF13458">
    <property type="entry name" value="Peripla_BP_6"/>
    <property type="match status" value="1"/>
</dbReference>
<name>A0A431TIX8_9BURK</name>
<dbReference type="PRINTS" id="PR00337">
    <property type="entry name" value="LEUILEVALBP"/>
</dbReference>
<keyword evidence="7" id="KW-1185">Reference proteome</keyword>
<dbReference type="CDD" id="cd06359">
    <property type="entry name" value="PBP1_Nba-like"/>
    <property type="match status" value="1"/>
</dbReference>
<reference evidence="6 7" key="1">
    <citation type="submission" date="2018-12" db="EMBL/GenBank/DDBJ databases">
        <title>The genome of Variovorax gossypii DSM 100435.</title>
        <authorList>
            <person name="Gao J."/>
            <person name="Sun J."/>
        </authorList>
    </citation>
    <scope>NUCLEOTIDE SEQUENCE [LARGE SCALE GENOMIC DNA]</scope>
    <source>
        <strain evidence="6 7">DSM 100435</strain>
    </source>
</reference>